<dbReference type="EMBL" id="JADEXP010000438">
    <property type="protein sequence ID" value="MBE9070462.1"/>
    <property type="molecule type" value="Genomic_DNA"/>
</dbReference>
<keyword evidence="2" id="KW-0540">Nuclease</keyword>
<name>A0A929FCV5_LEPEC</name>
<protein>
    <submittedName>
        <fullName evidence="2">Uma2 family endonuclease</fullName>
    </submittedName>
</protein>
<dbReference type="PANTHER" id="PTHR34107:SF2">
    <property type="entry name" value="SLL0888 PROTEIN"/>
    <property type="match status" value="1"/>
</dbReference>
<dbReference type="SUPFAM" id="SSF52980">
    <property type="entry name" value="Restriction endonuclease-like"/>
    <property type="match status" value="1"/>
</dbReference>
<gene>
    <name evidence="2" type="ORF">IQ260_27845</name>
</gene>
<dbReference type="GO" id="GO:0004519">
    <property type="term" value="F:endonuclease activity"/>
    <property type="evidence" value="ECO:0007669"/>
    <property type="project" value="UniProtKB-KW"/>
</dbReference>
<comment type="caution">
    <text evidence="2">The sequence shown here is derived from an EMBL/GenBank/DDBJ whole genome shotgun (WGS) entry which is preliminary data.</text>
</comment>
<accession>A0A929FCV5</accession>
<dbReference type="AlphaFoldDB" id="A0A929FCV5"/>
<evidence type="ECO:0000313" key="3">
    <source>
        <dbReference type="Proteomes" id="UP000615026"/>
    </source>
</evidence>
<keyword evidence="2" id="KW-0255">Endonuclease</keyword>
<keyword evidence="2" id="KW-0378">Hydrolase</keyword>
<reference evidence="2" key="1">
    <citation type="submission" date="2020-10" db="EMBL/GenBank/DDBJ databases">
        <authorList>
            <person name="Castelo-Branco R."/>
            <person name="Eusebio N."/>
            <person name="Adriana R."/>
            <person name="Vieira A."/>
            <person name="Brugerolle De Fraissinette N."/>
            <person name="Rezende De Castro R."/>
            <person name="Schneider M.P."/>
            <person name="Vasconcelos V."/>
            <person name="Leao P.N."/>
        </authorList>
    </citation>
    <scope>NUCLEOTIDE SEQUENCE</scope>
    <source>
        <strain evidence="2">LEGE 11479</strain>
    </source>
</reference>
<dbReference type="Pfam" id="PF05685">
    <property type="entry name" value="Uma2"/>
    <property type="match status" value="1"/>
</dbReference>
<dbReference type="PANTHER" id="PTHR34107">
    <property type="entry name" value="SLL0198 PROTEIN-RELATED"/>
    <property type="match status" value="1"/>
</dbReference>
<organism evidence="2 3">
    <name type="scientific">Leptolyngbya cf. ectocarpi LEGE 11479</name>
    <dbReference type="NCBI Taxonomy" id="1828722"/>
    <lineage>
        <taxon>Bacteria</taxon>
        <taxon>Bacillati</taxon>
        <taxon>Cyanobacteriota</taxon>
        <taxon>Cyanophyceae</taxon>
        <taxon>Leptolyngbyales</taxon>
        <taxon>Leptolyngbyaceae</taxon>
        <taxon>Leptolyngbya group</taxon>
        <taxon>Leptolyngbya</taxon>
    </lineage>
</organism>
<dbReference type="CDD" id="cd06260">
    <property type="entry name" value="DUF820-like"/>
    <property type="match status" value="1"/>
</dbReference>
<dbReference type="InterPro" id="IPR011335">
    <property type="entry name" value="Restrct_endonuc-II-like"/>
</dbReference>
<feature type="domain" description="Putative restriction endonuclease" evidence="1">
    <location>
        <begin position="19"/>
        <end position="196"/>
    </location>
</feature>
<proteinExistence type="predicted"/>
<dbReference type="Gene3D" id="3.90.1570.10">
    <property type="entry name" value="tt1808, chain A"/>
    <property type="match status" value="1"/>
</dbReference>
<keyword evidence="3" id="KW-1185">Reference proteome</keyword>
<evidence type="ECO:0000259" key="1">
    <source>
        <dbReference type="Pfam" id="PF05685"/>
    </source>
</evidence>
<sequence>MTIAQNPATPQTTPRVMTLEEYLNYDDGTDTRYELADGILVVMPAEHSLNNTIALFLVVYFATHLGISHRLFATGHQIQVPSERVSARQPDLIVHSEASATAILADGKLLRLGQPAPHLVVEVVSSSDTDKKSRDRDYVEKRREYAQRGIPEYWIIDPIAAMVQILVLVDGVYQEHTFVGAAQLVSAGFSELTLTAEQVLNAGLEVPERI</sequence>
<dbReference type="InterPro" id="IPR008538">
    <property type="entry name" value="Uma2"/>
</dbReference>
<evidence type="ECO:0000313" key="2">
    <source>
        <dbReference type="EMBL" id="MBE9070462.1"/>
    </source>
</evidence>
<dbReference type="InterPro" id="IPR012296">
    <property type="entry name" value="Nuclease_put_TT1808"/>
</dbReference>
<dbReference type="Proteomes" id="UP000615026">
    <property type="component" value="Unassembled WGS sequence"/>
</dbReference>
<dbReference type="RefSeq" id="WP_193996324.1">
    <property type="nucleotide sequence ID" value="NZ_JADEXP010000438.1"/>
</dbReference>